<protein>
    <submittedName>
        <fullName evidence="5">Fn3-like domain-containing protein</fullName>
    </submittedName>
</protein>
<evidence type="ECO:0000256" key="2">
    <source>
        <dbReference type="ARBA" id="ARBA00022729"/>
    </source>
</evidence>
<name>A0ABY4WMD2_9BACL</name>
<dbReference type="Gene3D" id="2.60.40.1710">
    <property type="entry name" value="Subtilisin-like superfamily"/>
    <property type="match status" value="1"/>
</dbReference>
<organism evidence="5 6">
    <name type="scientific">Brevibacillus ruminantium</name>
    <dbReference type="NCBI Taxonomy" id="2950604"/>
    <lineage>
        <taxon>Bacteria</taxon>
        <taxon>Bacillati</taxon>
        <taxon>Bacillota</taxon>
        <taxon>Bacilli</taxon>
        <taxon>Bacillales</taxon>
        <taxon>Paenibacillaceae</taxon>
        <taxon>Brevibacillus</taxon>
    </lineage>
</organism>
<feature type="domain" description="C5a peptidase/Subtilisin-like protease SBT2-like Fn3-like" evidence="4">
    <location>
        <begin position="42"/>
        <end position="141"/>
    </location>
</feature>
<dbReference type="Pfam" id="PF06280">
    <property type="entry name" value="fn3_5"/>
    <property type="match status" value="1"/>
</dbReference>
<dbReference type="EMBL" id="CP098755">
    <property type="protein sequence ID" value="USG68316.1"/>
    <property type="molecule type" value="Genomic_DNA"/>
</dbReference>
<evidence type="ECO:0000256" key="1">
    <source>
        <dbReference type="ARBA" id="ARBA00011073"/>
    </source>
</evidence>
<dbReference type="InterPro" id="IPR010435">
    <property type="entry name" value="C5a/SBT2-like_Fn3"/>
</dbReference>
<sequence length="392" mass="42787">MNTPALLQTVEKLTILNENYEPETIDYYGSNYSFGLLQAGSKAVSQTLQVKNTSNKAVTYTAKVKLHDSVTTDPYRPKDTPDPDNIKVKLSSTSLSVPGGETQTFNLTVQPTKGAEEGVYEGEVLLTSSNRYDPELHLPFVIHVGEPEDTQFGFDNMTLSSTILSPGGDPITVEALLQAEGVNVIELEAWNLDDEYVGTLAALFNNYEPFAPGPITFSNIDGTYVSGSLIPKKLEPGVYKLRLAGHIVDPDLPRGEQIVETYEIWKSFKVEAKSNRSTLSTSKELKQIADQFKADVVNTEEVGKAVLELPEKSDLVTFSVTESSHPDLIDNEGVLVALPEKGAQTVTLWITLTSKENPDETAQVKVNVKLKAEAKEEAENDADEASEGLTEG</sequence>
<dbReference type="Proteomes" id="UP001056500">
    <property type="component" value="Chromosome"/>
</dbReference>
<feature type="region of interest" description="Disordered" evidence="3">
    <location>
        <begin position="373"/>
        <end position="392"/>
    </location>
</feature>
<comment type="similarity">
    <text evidence="1">Belongs to the peptidase S8 family.</text>
</comment>
<gene>
    <name evidence="5" type="ORF">NDK47_02735</name>
</gene>
<reference evidence="5" key="1">
    <citation type="submission" date="2022-06" db="EMBL/GenBank/DDBJ databases">
        <title>Genome sequencing of Brevibacillus sp. BB3-R1.</title>
        <authorList>
            <person name="Heo J."/>
            <person name="Lee D."/>
            <person name="Won M."/>
            <person name="Han B.-H."/>
            <person name="Hong S.-B."/>
            <person name="Kwon S.-W."/>
        </authorList>
    </citation>
    <scope>NUCLEOTIDE SEQUENCE</scope>
    <source>
        <strain evidence="5">BB3-R1</strain>
    </source>
</reference>
<evidence type="ECO:0000259" key="4">
    <source>
        <dbReference type="Pfam" id="PF06280"/>
    </source>
</evidence>
<evidence type="ECO:0000256" key="3">
    <source>
        <dbReference type="SAM" id="MobiDB-lite"/>
    </source>
</evidence>
<accession>A0ABY4WMD2</accession>
<keyword evidence="2" id="KW-0732">Signal</keyword>
<evidence type="ECO:0000313" key="6">
    <source>
        <dbReference type="Proteomes" id="UP001056500"/>
    </source>
</evidence>
<keyword evidence="6" id="KW-1185">Reference proteome</keyword>
<proteinExistence type="inferred from homology"/>
<evidence type="ECO:0000313" key="5">
    <source>
        <dbReference type="EMBL" id="USG68316.1"/>
    </source>
</evidence>